<feature type="compositionally biased region" description="Basic and acidic residues" evidence="1">
    <location>
        <begin position="1"/>
        <end position="15"/>
    </location>
</feature>
<evidence type="ECO:0000313" key="2">
    <source>
        <dbReference type="EMBL" id="NEX60298.1"/>
    </source>
</evidence>
<comment type="caution">
    <text evidence="2">The sequence shown here is derived from an EMBL/GenBank/DDBJ whole genome shotgun (WGS) entry which is preliminary data.</text>
</comment>
<dbReference type="AlphaFoldDB" id="A0A6B3SHY6"/>
<dbReference type="RefSeq" id="WP_163960794.1">
    <property type="nucleotide sequence ID" value="NZ_JAAIVB010000012.1"/>
</dbReference>
<evidence type="ECO:0000256" key="1">
    <source>
        <dbReference type="SAM" id="MobiDB-lite"/>
    </source>
</evidence>
<accession>A0A6B3SHY6</accession>
<name>A0A6B3SHY6_9BURK</name>
<organism evidence="2 3">
    <name type="scientific">Noviherbaspirillum galbum</name>
    <dbReference type="NCBI Taxonomy" id="2709383"/>
    <lineage>
        <taxon>Bacteria</taxon>
        <taxon>Pseudomonadati</taxon>
        <taxon>Pseudomonadota</taxon>
        <taxon>Betaproteobacteria</taxon>
        <taxon>Burkholderiales</taxon>
        <taxon>Oxalobacteraceae</taxon>
        <taxon>Noviherbaspirillum</taxon>
    </lineage>
</organism>
<dbReference type="EMBL" id="JAAIVB010000012">
    <property type="protein sequence ID" value="NEX60298.1"/>
    <property type="molecule type" value="Genomic_DNA"/>
</dbReference>
<dbReference type="Proteomes" id="UP000482155">
    <property type="component" value="Unassembled WGS sequence"/>
</dbReference>
<proteinExistence type="predicted"/>
<sequence>MRNDQPGKPEEELKTKPSSPGDVQVANGNLARTRMVMKDHPDFYDDAEDGPEFHKIRPLIEGAATFSECIDVSDVAPGYVMLCSLSSDAKAMHSLMLLYPTMNGACGKAPFCAYYFEPLARRQD</sequence>
<keyword evidence="3" id="KW-1185">Reference proteome</keyword>
<protein>
    <submittedName>
        <fullName evidence="2">Uncharacterized protein</fullName>
    </submittedName>
</protein>
<reference evidence="2 3" key="1">
    <citation type="submission" date="2020-02" db="EMBL/GenBank/DDBJ databases">
        <authorList>
            <person name="Kim M.K."/>
        </authorList>
    </citation>
    <scope>NUCLEOTIDE SEQUENCE [LARGE SCALE GENOMIC DNA]</scope>
    <source>
        <strain evidence="2 3">17J57-3</strain>
    </source>
</reference>
<gene>
    <name evidence="2" type="ORF">G3574_04330</name>
</gene>
<evidence type="ECO:0000313" key="3">
    <source>
        <dbReference type="Proteomes" id="UP000482155"/>
    </source>
</evidence>
<feature type="region of interest" description="Disordered" evidence="1">
    <location>
        <begin position="1"/>
        <end position="25"/>
    </location>
</feature>